<feature type="compositionally biased region" description="Acidic residues" evidence="1">
    <location>
        <begin position="1"/>
        <end position="16"/>
    </location>
</feature>
<dbReference type="PANTHER" id="PTHR42759:SF1">
    <property type="entry name" value="MAGNESIUM-CHELATASE SUBUNIT CHLD"/>
    <property type="match status" value="1"/>
</dbReference>
<sequence>MSDEQDWNWDTPDDTDVQTGTDTSTASGVALSEMSLEDLQSSVAAVKSEVGKRIIGQHEVVERLLVCILCDGNALLESNPGLGKTTLVRALTEATDLQFSRIQNTPDLMPSDITGTEIIRETSDGREFVFERGPIFANVVLADEINRATPKTQAALLEAMQEKQVTAAGETYQLPKPFFVLATQNPIDQGGTYPLPEAQTDRFLMKILVTYPEFDEERTIVQQYAEGGTVPEIERVLPRKHLVAAQQLVRQVPIADDIRDRAIELVRKTRNDDAIEFGASPRASMALVLAAKARAFIHGRTHVSWEDVVEMAPPVIRHRIILDFRAEREGLTPDDAIQRLVE</sequence>
<organism evidence="4 5">
    <name type="scientific">Haloferax larsenii</name>
    <dbReference type="NCBI Taxonomy" id="302484"/>
    <lineage>
        <taxon>Archaea</taxon>
        <taxon>Methanobacteriati</taxon>
        <taxon>Methanobacteriota</taxon>
        <taxon>Stenosarchaea group</taxon>
        <taxon>Halobacteria</taxon>
        <taxon>Halobacteriales</taxon>
        <taxon>Haloferacaceae</taxon>
        <taxon>Haloferax</taxon>
    </lineage>
</organism>
<evidence type="ECO:0000256" key="1">
    <source>
        <dbReference type="SAM" id="MobiDB-lite"/>
    </source>
</evidence>
<dbReference type="PANTHER" id="PTHR42759">
    <property type="entry name" value="MOXR FAMILY PROTEIN"/>
    <property type="match status" value="1"/>
</dbReference>
<dbReference type="Pfam" id="PF07726">
    <property type="entry name" value="AAA_3"/>
    <property type="match status" value="1"/>
</dbReference>
<dbReference type="RefSeq" id="WP_074792356.1">
    <property type="nucleotide sequence ID" value="NZ_FOAD01000001.1"/>
</dbReference>
<reference evidence="4 5" key="1">
    <citation type="submission" date="2016-10" db="EMBL/GenBank/DDBJ databases">
        <authorList>
            <person name="de Groot N.N."/>
        </authorList>
    </citation>
    <scope>NUCLEOTIDE SEQUENCE [LARGE SCALE GENOMIC DNA]</scope>
    <source>
        <strain evidence="4 5">CDM_5</strain>
    </source>
</reference>
<dbReference type="GO" id="GO:0005524">
    <property type="term" value="F:ATP binding"/>
    <property type="evidence" value="ECO:0007669"/>
    <property type="project" value="InterPro"/>
</dbReference>
<dbReference type="Pfam" id="PF17863">
    <property type="entry name" value="AAA_lid_2"/>
    <property type="match status" value="1"/>
</dbReference>
<dbReference type="AlphaFoldDB" id="A0A1H7IIL9"/>
<evidence type="ECO:0000259" key="2">
    <source>
        <dbReference type="Pfam" id="PF07726"/>
    </source>
</evidence>
<dbReference type="InterPro" id="IPR050764">
    <property type="entry name" value="CbbQ/NirQ/NorQ/GpvN"/>
</dbReference>
<dbReference type="PIRSF" id="PIRSF002849">
    <property type="entry name" value="AAA_ATPase_chaperone_MoxR_prd"/>
    <property type="match status" value="1"/>
</dbReference>
<feature type="domain" description="ATPase AAA-3" evidence="2">
    <location>
        <begin position="74"/>
        <end position="205"/>
    </location>
</feature>
<dbReference type="InterPro" id="IPR041628">
    <property type="entry name" value="ChlI/MoxR_AAA_lid"/>
</dbReference>
<evidence type="ECO:0000259" key="3">
    <source>
        <dbReference type="Pfam" id="PF17863"/>
    </source>
</evidence>
<name>A0A1H7IIL9_HALLR</name>
<dbReference type="InterPro" id="IPR027417">
    <property type="entry name" value="P-loop_NTPase"/>
</dbReference>
<gene>
    <name evidence="4" type="ORF">SAMN04488691_101911</name>
</gene>
<evidence type="ECO:0000313" key="4">
    <source>
        <dbReference type="EMBL" id="SEK62326.1"/>
    </source>
</evidence>
<feature type="region of interest" description="Disordered" evidence="1">
    <location>
        <begin position="1"/>
        <end position="26"/>
    </location>
</feature>
<dbReference type="CDD" id="cd00009">
    <property type="entry name" value="AAA"/>
    <property type="match status" value="1"/>
</dbReference>
<dbReference type="SUPFAM" id="SSF52540">
    <property type="entry name" value="P-loop containing nucleoside triphosphate hydrolases"/>
    <property type="match status" value="1"/>
</dbReference>
<dbReference type="Gene3D" id="3.40.50.300">
    <property type="entry name" value="P-loop containing nucleotide triphosphate hydrolases"/>
    <property type="match status" value="1"/>
</dbReference>
<dbReference type="GO" id="GO:0016887">
    <property type="term" value="F:ATP hydrolysis activity"/>
    <property type="evidence" value="ECO:0007669"/>
    <property type="project" value="InterPro"/>
</dbReference>
<dbReference type="Proteomes" id="UP000183894">
    <property type="component" value="Unassembled WGS sequence"/>
</dbReference>
<dbReference type="Gene3D" id="1.10.8.80">
    <property type="entry name" value="Magnesium chelatase subunit I, C-Terminal domain"/>
    <property type="match status" value="1"/>
</dbReference>
<feature type="compositionally biased region" description="Polar residues" evidence="1">
    <location>
        <begin position="17"/>
        <end position="26"/>
    </location>
</feature>
<feature type="domain" description="ChlI/MoxR AAA lid" evidence="3">
    <location>
        <begin position="267"/>
        <end position="339"/>
    </location>
</feature>
<dbReference type="OrthoDB" id="24581at2157"/>
<evidence type="ECO:0000313" key="5">
    <source>
        <dbReference type="Proteomes" id="UP000183894"/>
    </source>
</evidence>
<protein>
    <submittedName>
        <fullName evidence="4">MoxR-like ATPase</fullName>
    </submittedName>
</protein>
<proteinExistence type="predicted"/>
<dbReference type="EMBL" id="FOAD01000001">
    <property type="protein sequence ID" value="SEK62326.1"/>
    <property type="molecule type" value="Genomic_DNA"/>
</dbReference>
<dbReference type="InterPro" id="IPR011703">
    <property type="entry name" value="ATPase_AAA-3"/>
</dbReference>
<accession>A0A1H7IIL9</accession>